<keyword evidence="3" id="KW-1185">Reference proteome</keyword>
<dbReference type="STRING" id="1198245.SAMN05444858_113186"/>
<accession>A0A1N7CNY2</accession>
<gene>
    <name evidence="2" type="ORF">SAMN05444858_113186</name>
</gene>
<organism evidence="2 3">
    <name type="scientific">Micromonospora avicenniae</name>
    <dbReference type="NCBI Taxonomy" id="1198245"/>
    <lineage>
        <taxon>Bacteria</taxon>
        <taxon>Bacillati</taxon>
        <taxon>Actinomycetota</taxon>
        <taxon>Actinomycetes</taxon>
        <taxon>Micromonosporales</taxon>
        <taxon>Micromonosporaceae</taxon>
        <taxon>Micromonospora</taxon>
    </lineage>
</organism>
<proteinExistence type="predicted"/>
<sequence>MSNWRINFGMGPVRYSRQINAPKPKPEQKPMTVKGCLITLVVTVVLVYLCCWGGVAWMTANS</sequence>
<dbReference type="Proteomes" id="UP000186004">
    <property type="component" value="Unassembled WGS sequence"/>
</dbReference>
<protein>
    <submittedName>
        <fullName evidence="2">Uncharacterized protein</fullName>
    </submittedName>
</protein>
<dbReference type="AlphaFoldDB" id="A0A1N7CNY2"/>
<evidence type="ECO:0000313" key="3">
    <source>
        <dbReference type="Proteomes" id="UP000186004"/>
    </source>
</evidence>
<keyword evidence="1" id="KW-0472">Membrane</keyword>
<dbReference type="EMBL" id="FTNF01000013">
    <property type="protein sequence ID" value="SIR65318.1"/>
    <property type="molecule type" value="Genomic_DNA"/>
</dbReference>
<dbReference type="RefSeq" id="WP_076472234.1">
    <property type="nucleotide sequence ID" value="NZ_FTNF01000013.1"/>
</dbReference>
<name>A0A1N7CNY2_9ACTN</name>
<evidence type="ECO:0000313" key="2">
    <source>
        <dbReference type="EMBL" id="SIR65318.1"/>
    </source>
</evidence>
<evidence type="ECO:0000256" key="1">
    <source>
        <dbReference type="SAM" id="Phobius"/>
    </source>
</evidence>
<feature type="transmembrane region" description="Helical" evidence="1">
    <location>
        <begin position="35"/>
        <end position="60"/>
    </location>
</feature>
<keyword evidence="1" id="KW-1133">Transmembrane helix</keyword>
<keyword evidence="1" id="KW-0812">Transmembrane</keyword>
<reference evidence="2 3" key="1">
    <citation type="submission" date="2017-01" db="EMBL/GenBank/DDBJ databases">
        <authorList>
            <person name="Mah S.A."/>
            <person name="Swanson W.J."/>
            <person name="Moy G.W."/>
            <person name="Vacquier V.D."/>
        </authorList>
    </citation>
    <scope>NUCLEOTIDE SEQUENCE [LARGE SCALE GENOMIC DNA]</scope>
    <source>
        <strain evidence="2 3">DSM 45758</strain>
    </source>
</reference>